<name>A0A4Y2J005_ARAVE</name>
<evidence type="ECO:0000313" key="2">
    <source>
        <dbReference type="Proteomes" id="UP000499080"/>
    </source>
</evidence>
<evidence type="ECO:0000313" key="1">
    <source>
        <dbReference type="EMBL" id="GBM83265.1"/>
    </source>
</evidence>
<reference evidence="1 2" key="1">
    <citation type="journal article" date="2019" name="Sci. Rep.">
        <title>Orb-weaving spider Araneus ventricosus genome elucidates the spidroin gene catalogue.</title>
        <authorList>
            <person name="Kono N."/>
            <person name="Nakamura H."/>
            <person name="Ohtoshi R."/>
            <person name="Moran D.A.P."/>
            <person name="Shinohara A."/>
            <person name="Yoshida Y."/>
            <person name="Fujiwara M."/>
            <person name="Mori M."/>
            <person name="Tomita M."/>
            <person name="Arakawa K."/>
        </authorList>
    </citation>
    <scope>NUCLEOTIDE SEQUENCE [LARGE SCALE GENOMIC DNA]</scope>
</reference>
<dbReference type="AlphaFoldDB" id="A0A4Y2J005"/>
<gene>
    <name evidence="1" type="ORF">AVEN_149767_1</name>
</gene>
<protein>
    <submittedName>
        <fullName evidence="1">Uncharacterized protein</fullName>
    </submittedName>
</protein>
<keyword evidence="2" id="KW-1185">Reference proteome</keyword>
<accession>A0A4Y2J005</accession>
<comment type="caution">
    <text evidence="1">The sequence shown here is derived from an EMBL/GenBank/DDBJ whole genome shotgun (WGS) entry which is preliminary data.</text>
</comment>
<sequence>MCIVTDHRNEMLVNIGMHLRSPLTLISSKKESVPTCGRASSSDADGRVDIFKRSVRLLAQSQAGPATLPCRCICILLTHWEENLTALWILRERRAAETGILSPSTFESKSSSNRFHAINRDWHSIMSPSLISE</sequence>
<proteinExistence type="predicted"/>
<organism evidence="1 2">
    <name type="scientific">Araneus ventricosus</name>
    <name type="common">Orbweaver spider</name>
    <name type="synonym">Epeira ventricosa</name>
    <dbReference type="NCBI Taxonomy" id="182803"/>
    <lineage>
        <taxon>Eukaryota</taxon>
        <taxon>Metazoa</taxon>
        <taxon>Ecdysozoa</taxon>
        <taxon>Arthropoda</taxon>
        <taxon>Chelicerata</taxon>
        <taxon>Arachnida</taxon>
        <taxon>Araneae</taxon>
        <taxon>Araneomorphae</taxon>
        <taxon>Entelegynae</taxon>
        <taxon>Araneoidea</taxon>
        <taxon>Araneidae</taxon>
        <taxon>Araneus</taxon>
    </lineage>
</organism>
<dbReference type="Proteomes" id="UP000499080">
    <property type="component" value="Unassembled WGS sequence"/>
</dbReference>
<dbReference type="EMBL" id="BGPR01003067">
    <property type="protein sequence ID" value="GBM83265.1"/>
    <property type="molecule type" value="Genomic_DNA"/>
</dbReference>